<feature type="chain" id="PRO_5012564040" description="glucan endo-1,3-beta-D-glucosidase" evidence="10">
    <location>
        <begin position="23"/>
        <end position="931"/>
    </location>
</feature>
<keyword evidence="5" id="KW-0119">Carbohydrate metabolism</keyword>
<keyword evidence="6" id="KW-0326">Glycosidase</keyword>
<dbReference type="InterPro" id="IPR040451">
    <property type="entry name" value="GH81_N"/>
</dbReference>
<evidence type="ECO:0000256" key="2">
    <source>
        <dbReference type="ARBA" id="ARBA00010730"/>
    </source>
</evidence>
<comment type="catalytic activity">
    <reaction evidence="1">
        <text>Hydrolysis of (1-&gt;3)-beta-D-glucosidic linkages in (1-&gt;3)-beta-D-glucans.</text>
        <dbReference type="EC" id="3.2.1.39"/>
    </reaction>
</comment>
<feature type="signal peptide" evidence="10">
    <location>
        <begin position="1"/>
        <end position="22"/>
    </location>
</feature>
<keyword evidence="8" id="KW-0624">Polysaccharide degradation</keyword>
<evidence type="ECO:0000313" key="14">
    <source>
        <dbReference type="Proteomes" id="UP000224634"/>
    </source>
</evidence>
<dbReference type="Pfam" id="PF03639">
    <property type="entry name" value="Glyco_hydro_81"/>
    <property type="match status" value="1"/>
</dbReference>
<reference evidence="13 14" key="1">
    <citation type="submission" date="2017-10" db="EMBL/GenBank/DDBJ databases">
        <title>Comparative genomics in systemic dimorphic fungi from Ajellomycetaceae.</title>
        <authorList>
            <person name="Munoz J.F."/>
            <person name="Mcewen J.G."/>
            <person name="Clay O.K."/>
            <person name="Cuomo C.A."/>
        </authorList>
    </citation>
    <scope>NUCLEOTIDE SEQUENCE [LARGE SCALE GENOMIC DNA]</scope>
    <source>
        <strain evidence="13 14">UAMH7299</strain>
    </source>
</reference>
<evidence type="ECO:0000259" key="11">
    <source>
        <dbReference type="Pfam" id="PF03639"/>
    </source>
</evidence>
<dbReference type="Pfam" id="PF17652">
    <property type="entry name" value="Glyco_hydro81C"/>
    <property type="match status" value="1"/>
</dbReference>
<dbReference type="GO" id="GO:0052861">
    <property type="term" value="F:endo-1,3(4)-beta-glucanase activity"/>
    <property type="evidence" value="ECO:0007669"/>
    <property type="project" value="InterPro"/>
</dbReference>
<accession>A0A2B7YFR2</accession>
<dbReference type="EMBL" id="PDNA01000044">
    <property type="protein sequence ID" value="PGH19873.1"/>
    <property type="molecule type" value="Genomic_DNA"/>
</dbReference>
<keyword evidence="10" id="KW-0732">Signal</keyword>
<dbReference type="FunFam" id="2.70.98.30:FF:000006">
    <property type="entry name" value="Endo-1,3-beta-glucanase Engl1"/>
    <property type="match status" value="1"/>
</dbReference>
<proteinExistence type="inferred from homology"/>
<gene>
    <name evidence="13" type="ORF">AJ80_03792</name>
</gene>
<evidence type="ECO:0000256" key="5">
    <source>
        <dbReference type="ARBA" id="ARBA00023277"/>
    </source>
</evidence>
<dbReference type="Gene3D" id="1.10.287.1170">
    <property type="entry name" value="glycoside hydrolase family 81 endo-[beta] glucanase"/>
    <property type="match status" value="1"/>
</dbReference>
<feature type="domain" description="Glycosyl hydrolase family 81 C-terminal" evidence="12">
    <location>
        <begin position="569"/>
        <end position="920"/>
    </location>
</feature>
<evidence type="ECO:0000256" key="10">
    <source>
        <dbReference type="SAM" id="SignalP"/>
    </source>
</evidence>
<evidence type="ECO:0000256" key="1">
    <source>
        <dbReference type="ARBA" id="ARBA00000382"/>
    </source>
</evidence>
<evidence type="ECO:0000256" key="7">
    <source>
        <dbReference type="ARBA" id="ARBA00023316"/>
    </source>
</evidence>
<dbReference type="GO" id="GO:0000272">
    <property type="term" value="P:polysaccharide catabolic process"/>
    <property type="evidence" value="ECO:0007669"/>
    <property type="project" value="UniProtKB-KW"/>
</dbReference>
<dbReference type="GO" id="GO:0071555">
    <property type="term" value="P:cell wall organization"/>
    <property type="evidence" value="ECO:0007669"/>
    <property type="project" value="UniProtKB-KW"/>
</dbReference>
<evidence type="ECO:0000256" key="8">
    <source>
        <dbReference type="ARBA" id="ARBA00023326"/>
    </source>
</evidence>
<keyword evidence="4" id="KW-0378">Hydrolase</keyword>
<evidence type="ECO:0000259" key="12">
    <source>
        <dbReference type="Pfam" id="PF17652"/>
    </source>
</evidence>
<dbReference type="OrthoDB" id="4473401at2759"/>
<dbReference type="AlphaFoldDB" id="A0A2B7YFR2"/>
<feature type="domain" description="Glycosyl hydrolase family 81 N-terminal" evidence="11">
    <location>
        <begin position="233"/>
        <end position="561"/>
    </location>
</feature>
<evidence type="ECO:0000256" key="4">
    <source>
        <dbReference type="ARBA" id="ARBA00022801"/>
    </source>
</evidence>
<dbReference type="Gene3D" id="1.20.5.420">
    <property type="entry name" value="Immunoglobulin FC, subunit C"/>
    <property type="match status" value="1"/>
</dbReference>
<dbReference type="GO" id="GO:0042973">
    <property type="term" value="F:glucan endo-1,3-beta-D-glucosidase activity"/>
    <property type="evidence" value="ECO:0007669"/>
    <property type="project" value="UniProtKB-EC"/>
</dbReference>
<protein>
    <recommendedName>
        <fullName evidence="3">glucan endo-1,3-beta-D-glucosidase</fullName>
        <ecNumber evidence="3">3.2.1.39</ecNumber>
    </recommendedName>
</protein>
<dbReference type="InterPro" id="IPR040720">
    <property type="entry name" value="GH81_C"/>
</dbReference>
<evidence type="ECO:0000256" key="6">
    <source>
        <dbReference type="ARBA" id="ARBA00023295"/>
    </source>
</evidence>
<comment type="similarity">
    <text evidence="2">Belongs to the glycosyl hydrolase 81 family.</text>
</comment>
<comment type="caution">
    <text evidence="13">The sequence shown here is derived from an EMBL/GenBank/DDBJ whole genome shotgun (WGS) entry which is preliminary data.</text>
</comment>
<name>A0A2B7YFR2_POLH7</name>
<keyword evidence="14" id="KW-1185">Reference proteome</keyword>
<dbReference type="PROSITE" id="PS52008">
    <property type="entry name" value="GH81"/>
    <property type="match status" value="1"/>
</dbReference>
<feature type="region of interest" description="Disordered" evidence="9">
    <location>
        <begin position="149"/>
        <end position="209"/>
    </location>
</feature>
<sequence>MIRAWLTGTVLMVSQTLHWAQALPCPPSIHGCSLDQEPVQVLSELPFIEVAPTTVQPYPVATGIYHTELERGGRPSIQPFPTEISYITFPNTPGLLHPSVPHLDVVPLVVSNLSTFCLYKGRPCGGIPHVAERSITDWDDTASSSVPLPSIATTSVPSPATSSSTAAPSGSSSFTSSTSTSASLPTSSSTPSSSSTSASSSGTCPQPTMATQDIFKPIATGAIPSNIRARDDHPLRNDHVVDTKGPISTNKFYANFFLGGQTNFTFTHPYSVAWARGNTSAKSHGLGISHVEADQLAMGEPNSKIPGNPARFYINPVGIHSIILSAVELGNSSILSVSKPLAFSTNVILQPQADSPSNITFPLVQGMGLVTGVYNNLQPAIQTTVFFRELVSAGSPKQGIFKYRVTLEDGKVWLVYVSPSDGADPKLQRVSNTLIQGPKNFKGTIQVGKNPGGDASEKVYDASAGVYATGATISGSVAVINSSGSYKLAWDKAGRNTDSTQLLMFALPHHVESFDECTQRNKKDLQLRTTTKGNATAYSGDSWTMVEADLPMSVGFAPWNPVTSTMASLSAAAKNMIKGVAPSELSQDINSQSDLDSTYFSGKAIGKFATLIYTVHELLQDPPLAATAFETLKTAFARFTKNEQRSPLVYDTVWKGVVSSASYTGDPGLDFGNTYYNDHHFHYGYFIYAAAIMGQLDKSWLDANKDWVNTLVRDAANSVPNDELFPFSRGFDWFHGHSWAKGLFESFDGKDQESTSEDTLFAYAIKMWGKTIGDASMQARGDLMLAILARTLRNYFLMDSKNVNHPKDFIANKVTGILFENKVDHATYFGANLEYIQGIHMLPLIPSSSYTRRKEFVKEEWDAMFASGASTPAERVEGGWRGVLFANLALIDPSASWDFFAQENFDLAWVDGGATRTWYLAFAAGLGGGPK</sequence>
<dbReference type="EC" id="3.2.1.39" evidence="3"/>
<evidence type="ECO:0000256" key="9">
    <source>
        <dbReference type="SAM" id="MobiDB-lite"/>
    </source>
</evidence>
<dbReference type="STRING" id="1447883.A0A2B7YFR2"/>
<dbReference type="Gene3D" id="2.70.98.30">
    <property type="entry name" value="Golgi alpha-mannosidase II, domain 4"/>
    <property type="match status" value="1"/>
</dbReference>
<evidence type="ECO:0000313" key="13">
    <source>
        <dbReference type="EMBL" id="PGH19873.1"/>
    </source>
</evidence>
<organism evidence="13 14">
    <name type="scientific">Polytolypa hystricis (strain UAMH7299)</name>
    <dbReference type="NCBI Taxonomy" id="1447883"/>
    <lineage>
        <taxon>Eukaryota</taxon>
        <taxon>Fungi</taxon>
        <taxon>Dikarya</taxon>
        <taxon>Ascomycota</taxon>
        <taxon>Pezizomycotina</taxon>
        <taxon>Eurotiomycetes</taxon>
        <taxon>Eurotiomycetidae</taxon>
        <taxon>Onygenales</taxon>
        <taxon>Onygenales incertae sedis</taxon>
        <taxon>Polytolypa</taxon>
    </lineage>
</organism>
<dbReference type="Proteomes" id="UP000224634">
    <property type="component" value="Unassembled WGS sequence"/>
</dbReference>
<dbReference type="PANTHER" id="PTHR31983">
    <property type="entry name" value="ENDO-1,3(4)-BETA-GLUCANASE 1"/>
    <property type="match status" value="1"/>
</dbReference>
<dbReference type="InterPro" id="IPR005200">
    <property type="entry name" value="Endo-beta-glucanase"/>
</dbReference>
<evidence type="ECO:0000256" key="3">
    <source>
        <dbReference type="ARBA" id="ARBA00012780"/>
    </source>
</evidence>
<keyword evidence="7" id="KW-0961">Cell wall biogenesis/degradation</keyword>
<dbReference type="PANTHER" id="PTHR31983:SF0">
    <property type="entry name" value="GLUCAN ENDO-1,3-BETA-D-GLUCOSIDASE 2"/>
    <property type="match status" value="1"/>
</dbReference>
<feature type="compositionally biased region" description="Low complexity" evidence="9">
    <location>
        <begin position="149"/>
        <end position="201"/>
    </location>
</feature>
<dbReference type="GO" id="GO:0009986">
    <property type="term" value="C:cell surface"/>
    <property type="evidence" value="ECO:0007669"/>
    <property type="project" value="TreeGrafter"/>
</dbReference>